<keyword evidence="5" id="KW-0653">Protein transport</keyword>
<evidence type="ECO:0000256" key="3">
    <source>
        <dbReference type="ARBA" id="ARBA00022448"/>
    </source>
</evidence>
<dbReference type="GO" id="GO:0000822">
    <property type="term" value="F:inositol hexakisphosphate binding"/>
    <property type="evidence" value="ECO:0007669"/>
    <property type="project" value="TreeGrafter"/>
</dbReference>
<dbReference type="InterPro" id="IPR012476">
    <property type="entry name" value="GLE1"/>
</dbReference>
<protein>
    <recommendedName>
        <fullName evidence="10">mRNA export factor GLE1</fullName>
    </recommendedName>
    <alternativeName>
        <fullName evidence="12">GLE1 RNA export mediator</fullName>
    </alternativeName>
    <alternativeName>
        <fullName evidence="13">GLE1-like protein</fullName>
    </alternativeName>
    <alternativeName>
        <fullName evidence="11">Nucleoporin GLE1</fullName>
    </alternativeName>
</protein>
<gene>
    <name evidence="16" type="ORF">WMY93_004663</name>
</gene>
<evidence type="ECO:0000256" key="15">
    <source>
        <dbReference type="SAM" id="MobiDB-lite"/>
    </source>
</evidence>
<dbReference type="GO" id="GO:0005737">
    <property type="term" value="C:cytoplasm"/>
    <property type="evidence" value="ECO:0007669"/>
    <property type="project" value="TreeGrafter"/>
</dbReference>
<comment type="similarity">
    <text evidence="2">Belongs to the GLE1 family.</text>
</comment>
<dbReference type="PANTHER" id="PTHR12960:SF0">
    <property type="entry name" value="MRNA EXPORT FACTOR GLE1"/>
    <property type="match status" value="1"/>
</dbReference>
<dbReference type="GO" id="GO:0044614">
    <property type="term" value="C:nuclear pore cytoplasmic filaments"/>
    <property type="evidence" value="ECO:0007669"/>
    <property type="project" value="TreeGrafter"/>
</dbReference>
<evidence type="ECO:0000256" key="13">
    <source>
        <dbReference type="ARBA" id="ARBA00031503"/>
    </source>
</evidence>
<proteinExistence type="inferred from homology"/>
<dbReference type="PANTHER" id="PTHR12960">
    <property type="entry name" value="GLE-1-RELATED"/>
    <property type="match status" value="1"/>
</dbReference>
<sequence>MYEKRNSEHATTLAQLRLKVEQQGAQLDLAQQRNTLLQDENNGLHKKTQTLERKLEELKCESTARSQDLVLKEGLVLKLEKELQDRTAEVSLLNSRLEQSLHDARRQAEEETERLLSKERASQSKALDLQSELSRARTELSCSSGANKRRGHFGGYHEPPSLSPYAAPVVERLSSLQLLKSRFSSGSGESSPGFSEEVHNSFSSGSILSLNNRNSIVSTASSIKKDIEQLVSEPSTDTEPSPPEALLSPPPTSGLLLLSPKAMKTAGDIIRFQEEKREKAKMALQWRQEEQEKLMVAVVSSESEQLKRYEEMLELKQRQDLQSVRDMMERETKESIGRQEKLKEEQRHRTKILNLRLREAEEQRLREAELEKQRLAEGDFPSVEDMTVAERALHEMRALIHQQQEEVNRAEEKKKREAALEEQRKQEAELKAKQEAEKKAAESAKEKAKRTGLQMGPEESTLKWYKELQDSASAVAKSFEEFSSSKDAKMKKLKLNLLKAAVIPVSQISTKSGSHLREIYDKIDKLLSGKPVQSGGMSVSTSNHAQALQFVSYKLAEKFVKQGEEEVAAHFEAAFPIAAVASGIWEQHPVVGEMFLAHLHQKCPYAIPFNPQKDETATDTEHYRMMGYRIRWPYTSKQGPAPHGLNHGWRWLAQMLNMEPHKYTTATVLFDFLEVCGNALMKQYQGQFWKLLLFLREEYFPRIKAITEDGQMGALTRLQKFLETSLQNRTINPPKGQLTSVFWRS</sequence>
<dbReference type="EMBL" id="JBBPFD010000003">
    <property type="protein sequence ID" value="KAK7933767.1"/>
    <property type="molecule type" value="Genomic_DNA"/>
</dbReference>
<name>A0AAW0PP66_9GOBI</name>
<evidence type="ECO:0000256" key="12">
    <source>
        <dbReference type="ARBA" id="ARBA00030897"/>
    </source>
</evidence>
<evidence type="ECO:0000256" key="11">
    <source>
        <dbReference type="ARBA" id="ARBA00029983"/>
    </source>
</evidence>
<comment type="function">
    <text evidence="9">Required for the export of mRNAs containing poly(A) tails from the nucleus into the cytoplasm. May be involved in the terminal step of the mRNA transport through the nuclear pore complex (NPC).</text>
</comment>
<dbReference type="InterPro" id="IPR038506">
    <property type="entry name" value="GLE1-like_sf"/>
</dbReference>
<evidence type="ECO:0000256" key="5">
    <source>
        <dbReference type="ARBA" id="ARBA00022927"/>
    </source>
</evidence>
<keyword evidence="6" id="KW-0811">Translocation</keyword>
<evidence type="ECO:0000256" key="7">
    <source>
        <dbReference type="ARBA" id="ARBA00023132"/>
    </source>
</evidence>
<evidence type="ECO:0000256" key="6">
    <source>
        <dbReference type="ARBA" id="ARBA00023010"/>
    </source>
</evidence>
<evidence type="ECO:0000256" key="10">
    <source>
        <dbReference type="ARBA" id="ARBA00026227"/>
    </source>
</evidence>
<evidence type="ECO:0000256" key="2">
    <source>
        <dbReference type="ARBA" id="ARBA00011056"/>
    </source>
</evidence>
<dbReference type="GO" id="GO:0016973">
    <property type="term" value="P:poly(A)+ mRNA export from nucleus"/>
    <property type="evidence" value="ECO:0007669"/>
    <property type="project" value="InterPro"/>
</dbReference>
<keyword evidence="14" id="KW-0175">Coiled coil</keyword>
<dbReference type="GO" id="GO:0015031">
    <property type="term" value="P:protein transport"/>
    <property type="evidence" value="ECO:0007669"/>
    <property type="project" value="UniProtKB-KW"/>
</dbReference>
<feature type="region of interest" description="Disordered" evidence="15">
    <location>
        <begin position="231"/>
        <end position="251"/>
    </location>
</feature>
<evidence type="ECO:0000313" key="17">
    <source>
        <dbReference type="Proteomes" id="UP001460270"/>
    </source>
</evidence>
<feature type="compositionally biased region" description="Pro residues" evidence="15">
    <location>
        <begin position="240"/>
        <end position="251"/>
    </location>
</feature>
<feature type="region of interest" description="Disordered" evidence="15">
    <location>
        <begin position="100"/>
        <end position="160"/>
    </location>
</feature>
<feature type="compositionally biased region" description="Basic and acidic residues" evidence="15">
    <location>
        <begin position="100"/>
        <end position="122"/>
    </location>
</feature>
<dbReference type="GO" id="GO:0031369">
    <property type="term" value="F:translation initiation factor binding"/>
    <property type="evidence" value="ECO:0007669"/>
    <property type="project" value="TreeGrafter"/>
</dbReference>
<keyword evidence="7" id="KW-0906">Nuclear pore complex</keyword>
<dbReference type="GO" id="GO:0005543">
    <property type="term" value="F:phospholipid binding"/>
    <property type="evidence" value="ECO:0007669"/>
    <property type="project" value="TreeGrafter"/>
</dbReference>
<dbReference type="Proteomes" id="UP001460270">
    <property type="component" value="Unassembled WGS sequence"/>
</dbReference>
<dbReference type="Pfam" id="PF07817">
    <property type="entry name" value="GLE1"/>
    <property type="match status" value="1"/>
</dbReference>
<evidence type="ECO:0000313" key="16">
    <source>
        <dbReference type="EMBL" id="KAK7933767.1"/>
    </source>
</evidence>
<keyword evidence="4" id="KW-0509">mRNA transport</keyword>
<comment type="subcellular location">
    <subcellularLocation>
        <location evidence="1">Nucleus</location>
        <location evidence="1">Nuclear pore complex</location>
    </subcellularLocation>
</comment>
<evidence type="ECO:0000256" key="9">
    <source>
        <dbReference type="ARBA" id="ARBA00024680"/>
    </source>
</evidence>
<dbReference type="Gene3D" id="1.25.40.510">
    <property type="entry name" value="GLE1-like"/>
    <property type="match status" value="2"/>
</dbReference>
<evidence type="ECO:0000256" key="8">
    <source>
        <dbReference type="ARBA" id="ARBA00023242"/>
    </source>
</evidence>
<keyword evidence="17" id="KW-1185">Reference proteome</keyword>
<keyword evidence="8" id="KW-0539">Nucleus</keyword>
<dbReference type="AlphaFoldDB" id="A0AAW0PP66"/>
<reference evidence="17" key="1">
    <citation type="submission" date="2024-04" db="EMBL/GenBank/DDBJ databases">
        <title>Salinicola lusitanus LLJ914,a marine bacterium isolated from the Okinawa Trough.</title>
        <authorList>
            <person name="Li J."/>
        </authorList>
    </citation>
    <scope>NUCLEOTIDE SEQUENCE [LARGE SCALE GENOMIC DNA]</scope>
</reference>
<feature type="coiled-coil region" evidence="14">
    <location>
        <begin position="13"/>
        <end position="61"/>
    </location>
</feature>
<accession>A0AAW0PP66</accession>
<evidence type="ECO:0000256" key="1">
    <source>
        <dbReference type="ARBA" id="ARBA00004567"/>
    </source>
</evidence>
<organism evidence="16 17">
    <name type="scientific">Mugilogobius chulae</name>
    <name type="common">yellowstripe goby</name>
    <dbReference type="NCBI Taxonomy" id="88201"/>
    <lineage>
        <taxon>Eukaryota</taxon>
        <taxon>Metazoa</taxon>
        <taxon>Chordata</taxon>
        <taxon>Craniata</taxon>
        <taxon>Vertebrata</taxon>
        <taxon>Euteleostomi</taxon>
        <taxon>Actinopterygii</taxon>
        <taxon>Neopterygii</taxon>
        <taxon>Teleostei</taxon>
        <taxon>Neoteleostei</taxon>
        <taxon>Acanthomorphata</taxon>
        <taxon>Gobiaria</taxon>
        <taxon>Gobiiformes</taxon>
        <taxon>Gobioidei</taxon>
        <taxon>Gobiidae</taxon>
        <taxon>Gobionellinae</taxon>
        <taxon>Mugilogobius</taxon>
    </lineage>
</organism>
<evidence type="ECO:0000256" key="4">
    <source>
        <dbReference type="ARBA" id="ARBA00022816"/>
    </source>
</evidence>
<keyword evidence="3" id="KW-0813">Transport</keyword>
<evidence type="ECO:0000256" key="14">
    <source>
        <dbReference type="SAM" id="Coils"/>
    </source>
</evidence>
<comment type="caution">
    <text evidence="16">The sequence shown here is derived from an EMBL/GenBank/DDBJ whole genome shotgun (WGS) entry which is preliminary data.</text>
</comment>
<feature type="region of interest" description="Disordered" evidence="15">
    <location>
        <begin position="403"/>
        <end position="455"/>
    </location>
</feature>
<feature type="compositionally biased region" description="Basic and acidic residues" evidence="15">
    <location>
        <begin position="403"/>
        <end position="446"/>
    </location>
</feature>